<accession>A0AB33VH78</accession>
<gene>
    <name evidence="2" type="ORF">RRSL_03724</name>
</gene>
<comment type="caution">
    <text evidence="2">The sequence shown here is derived from an EMBL/GenBank/DDBJ whole genome shotgun (WGS) entry which is preliminary data.</text>
</comment>
<dbReference type="EMBL" id="AAKL01000013">
    <property type="protein sequence ID" value="EAP73542.1"/>
    <property type="molecule type" value="Genomic_DNA"/>
</dbReference>
<name>A0AB33VH78_RALSU</name>
<dbReference type="AlphaFoldDB" id="A0AB33VH78"/>
<sequence length="158" mass="17196">MPPRPRCRRWSPARPASPSCWTPRCRGPPCSVAGPTASASNAAAMPKAQWTSPSGRTGPRCGWRRCRCRAITGCASTPAAAPPSRRRWPLRRRAATRCPMRCRRAGARPMRGCGAAPRSSMACATTPDGPPSRRVWATTPRPACWPAAWPSTAPMRWH</sequence>
<evidence type="ECO:0000313" key="3">
    <source>
        <dbReference type="Proteomes" id="UP000005933"/>
    </source>
</evidence>
<proteinExistence type="predicted"/>
<protein>
    <submittedName>
        <fullName evidence="2">Uncharacterized protein</fullName>
    </submittedName>
</protein>
<feature type="compositionally biased region" description="Basic residues" evidence="1">
    <location>
        <begin position="1"/>
        <end position="11"/>
    </location>
</feature>
<feature type="region of interest" description="Disordered" evidence="1">
    <location>
        <begin position="41"/>
        <end position="60"/>
    </location>
</feature>
<reference evidence="2 3" key="1">
    <citation type="journal article" date="2006" name="Mol. Plant Microbe Interact.">
        <title>Identification of open reading frames unique to a select agent: Ralstonia solanacearum race 3 biovar 2.</title>
        <authorList>
            <person name="Gabriel D.W."/>
            <person name="Allen C."/>
            <person name="Schell M."/>
            <person name="Denny T.P."/>
            <person name="Greenberg J.T."/>
            <person name="Duan Y.P."/>
            <person name="Flores-Cruz Z."/>
            <person name="Huang Q."/>
            <person name="Clifford J.M."/>
            <person name="Presting G."/>
            <person name="Gonzalez E.T."/>
            <person name="Reddy J."/>
            <person name="Elphinstone J."/>
            <person name="Swanson J."/>
            <person name="Yao J."/>
            <person name="Mulholland V."/>
            <person name="Liu L."/>
            <person name="Farmerie W."/>
            <person name="Patnaikuni M."/>
            <person name="Balogh B."/>
            <person name="Norman D."/>
            <person name="Alvarez A."/>
            <person name="Castillo J.A."/>
            <person name="Jones J."/>
            <person name="Saddler G."/>
            <person name="Walunas T."/>
            <person name="Zhukov A."/>
            <person name="Mikhailova N."/>
        </authorList>
    </citation>
    <scope>NUCLEOTIDE SEQUENCE [LARGE SCALE GENOMIC DNA]</scope>
    <source>
        <strain evidence="2 3">UW551</strain>
    </source>
</reference>
<organism evidence="2 3">
    <name type="scientific">Ralstonia solanacearum (strain UW551)</name>
    <dbReference type="NCBI Taxonomy" id="342110"/>
    <lineage>
        <taxon>Bacteria</taxon>
        <taxon>Pseudomonadati</taxon>
        <taxon>Pseudomonadota</taxon>
        <taxon>Betaproteobacteria</taxon>
        <taxon>Burkholderiales</taxon>
        <taxon>Burkholderiaceae</taxon>
        <taxon>Ralstonia</taxon>
        <taxon>Ralstonia solanacearum species complex</taxon>
    </lineage>
</organism>
<evidence type="ECO:0000313" key="2">
    <source>
        <dbReference type="EMBL" id="EAP73542.1"/>
    </source>
</evidence>
<evidence type="ECO:0000256" key="1">
    <source>
        <dbReference type="SAM" id="MobiDB-lite"/>
    </source>
</evidence>
<dbReference type="Proteomes" id="UP000005933">
    <property type="component" value="Unassembled WGS sequence"/>
</dbReference>
<feature type="region of interest" description="Disordered" evidence="1">
    <location>
        <begin position="1"/>
        <end position="21"/>
    </location>
</feature>